<name>A0ACC5RQ71_ENTAG</name>
<comment type="caution">
    <text evidence="1">The sequence shown here is derived from an EMBL/GenBank/DDBJ whole genome shotgun (WGS) entry which is preliminary data.</text>
</comment>
<dbReference type="Proteomes" id="UP000633731">
    <property type="component" value="Unassembled WGS sequence"/>
</dbReference>
<sequence length="214" mass="24831">MTQYNNVERQAGTLILSEFRMFNESVVFFEKHIEPAFWKGFDHCVERFIKVNNWKGEAEFAQKEYVWFAPSGWGIEADNYKYWFENHATTHDGDDFLLAVISNTHTEQGELGFQFTLNSDWFGGPKKRNAYVNNMAQHHRENLVNLGFDDHGKGYFFLPVSINAHQLAECWSEFGAFPDDHDVFAPLRDSLEILRQSADTFDAIFASVTHTEDL</sequence>
<gene>
    <name evidence="1" type="ORF">JJL49_16420</name>
</gene>
<proteinExistence type="predicted"/>
<protein>
    <submittedName>
        <fullName evidence="1">Uncharacterized protein</fullName>
    </submittedName>
</protein>
<evidence type="ECO:0000313" key="2">
    <source>
        <dbReference type="Proteomes" id="UP000633731"/>
    </source>
</evidence>
<keyword evidence="2" id="KW-1185">Reference proteome</keyword>
<accession>A0ACC5RQ71</accession>
<reference evidence="1" key="1">
    <citation type="submission" date="2021-01" db="EMBL/GenBank/DDBJ databases">
        <title>Draft genome of Pantoea agglomerans Eh 335.</title>
        <authorList>
            <person name="Emsley S.A."/>
            <person name="Oline D.K."/>
            <person name="Saw J.H."/>
            <person name="Ushijima B."/>
            <person name="Videau P."/>
            <person name="Koyack M.J."/>
        </authorList>
    </citation>
    <scope>NUCLEOTIDE SEQUENCE</scope>
    <source>
        <strain evidence="1">Eh 335</strain>
    </source>
</reference>
<organism evidence="1 2">
    <name type="scientific">Enterobacter agglomerans</name>
    <name type="common">Erwinia herbicola</name>
    <name type="synonym">Pantoea agglomerans</name>
    <dbReference type="NCBI Taxonomy" id="549"/>
    <lineage>
        <taxon>Bacteria</taxon>
        <taxon>Pseudomonadati</taxon>
        <taxon>Pseudomonadota</taxon>
        <taxon>Gammaproteobacteria</taxon>
        <taxon>Enterobacterales</taxon>
        <taxon>Erwiniaceae</taxon>
        <taxon>Pantoea</taxon>
        <taxon>Pantoea agglomerans group</taxon>
    </lineage>
</organism>
<evidence type="ECO:0000313" key="1">
    <source>
        <dbReference type="EMBL" id="MBK4726819.1"/>
    </source>
</evidence>
<dbReference type="EMBL" id="JAEOXF010000011">
    <property type="protein sequence ID" value="MBK4726819.1"/>
    <property type="molecule type" value="Genomic_DNA"/>
</dbReference>